<evidence type="ECO:0000256" key="1">
    <source>
        <dbReference type="SAM" id="MobiDB-lite"/>
    </source>
</evidence>
<feature type="compositionally biased region" description="Polar residues" evidence="1">
    <location>
        <begin position="184"/>
        <end position="193"/>
    </location>
</feature>
<feature type="region of interest" description="Disordered" evidence="1">
    <location>
        <begin position="184"/>
        <end position="219"/>
    </location>
</feature>
<dbReference type="InterPro" id="IPR009060">
    <property type="entry name" value="UBA-like_sf"/>
</dbReference>
<dbReference type="InterPro" id="IPR015940">
    <property type="entry name" value="UBA"/>
</dbReference>
<dbReference type="AlphaFoldDB" id="A0A1B6HX74"/>
<feature type="compositionally biased region" description="Low complexity" evidence="1">
    <location>
        <begin position="194"/>
        <end position="219"/>
    </location>
</feature>
<sequence>RASPILGNSANSLSCNQLTVPNEEAPPPPRNSPSPAEHIISGPEPPEPPPSAPPPPSTTPIANGLPESRYDMLQPNRNHLRHQSCPTIPTTSATTMTTLPSKSSTTHQFPTDLPSAPPLPSDTIHYAELANISEEPSYENTIILPGNITVIKPIYSSTTAVEMPTVTPHIKTVPPETRLSLELTTSVHPSPSRASSVDSQCSSTSSHSHAPSQHSPVPAYENLNMDHIAKLTSQGYSQEAVIRALGITRNDLDMAWDILNEFATKQT</sequence>
<dbReference type="Gene3D" id="1.10.8.10">
    <property type="entry name" value="DNA helicase RuvA subunit, C-terminal domain"/>
    <property type="match status" value="1"/>
</dbReference>
<evidence type="ECO:0000313" key="3">
    <source>
        <dbReference type="EMBL" id="JAS79279.1"/>
    </source>
</evidence>
<feature type="compositionally biased region" description="Low complexity" evidence="1">
    <location>
        <begin position="84"/>
        <end position="101"/>
    </location>
</feature>
<feature type="region of interest" description="Disordered" evidence="1">
    <location>
        <begin position="1"/>
        <end position="112"/>
    </location>
</feature>
<dbReference type="SUPFAM" id="SSF46934">
    <property type="entry name" value="UBA-like"/>
    <property type="match status" value="1"/>
</dbReference>
<protein>
    <recommendedName>
        <fullName evidence="2">UBA domain-containing protein</fullName>
    </recommendedName>
</protein>
<reference evidence="3" key="1">
    <citation type="submission" date="2015-11" db="EMBL/GenBank/DDBJ databases">
        <title>De novo transcriptome assembly of four potential Pierce s Disease insect vectors from Arizona vineyards.</title>
        <authorList>
            <person name="Tassone E.E."/>
        </authorList>
    </citation>
    <scope>NUCLEOTIDE SEQUENCE</scope>
</reference>
<accession>A0A1B6HX74</accession>
<feature type="domain" description="UBA" evidence="2">
    <location>
        <begin position="222"/>
        <end position="262"/>
    </location>
</feature>
<feature type="non-terminal residue" evidence="3">
    <location>
        <position position="1"/>
    </location>
</feature>
<proteinExistence type="predicted"/>
<organism evidence="3">
    <name type="scientific">Homalodisca liturata</name>
    <dbReference type="NCBI Taxonomy" id="320908"/>
    <lineage>
        <taxon>Eukaryota</taxon>
        <taxon>Metazoa</taxon>
        <taxon>Ecdysozoa</taxon>
        <taxon>Arthropoda</taxon>
        <taxon>Hexapoda</taxon>
        <taxon>Insecta</taxon>
        <taxon>Pterygota</taxon>
        <taxon>Neoptera</taxon>
        <taxon>Paraneoptera</taxon>
        <taxon>Hemiptera</taxon>
        <taxon>Auchenorrhyncha</taxon>
        <taxon>Membracoidea</taxon>
        <taxon>Cicadellidae</taxon>
        <taxon>Cicadellinae</taxon>
        <taxon>Proconiini</taxon>
        <taxon>Homalodisca</taxon>
    </lineage>
</organism>
<feature type="compositionally biased region" description="Pro residues" evidence="1">
    <location>
        <begin position="43"/>
        <end position="58"/>
    </location>
</feature>
<gene>
    <name evidence="3" type="ORF">g.10096</name>
</gene>
<dbReference type="EMBL" id="GECU01028427">
    <property type="protein sequence ID" value="JAS79279.1"/>
    <property type="molecule type" value="Transcribed_RNA"/>
</dbReference>
<evidence type="ECO:0000259" key="2">
    <source>
        <dbReference type="PROSITE" id="PS50030"/>
    </source>
</evidence>
<dbReference type="PROSITE" id="PS50030">
    <property type="entry name" value="UBA"/>
    <property type="match status" value="1"/>
</dbReference>
<dbReference type="CDD" id="cd14318">
    <property type="entry name" value="UBA_Cbl_like"/>
    <property type="match status" value="1"/>
</dbReference>
<name>A0A1B6HX74_9HEMI</name>
<feature type="compositionally biased region" description="Polar residues" evidence="1">
    <location>
        <begin position="1"/>
        <end position="20"/>
    </location>
</feature>